<dbReference type="NCBIfam" id="TIGR01571">
    <property type="entry name" value="A_thal_Cys_rich"/>
    <property type="match status" value="1"/>
</dbReference>
<organism evidence="1 2">
    <name type="scientific">Blepharisma stoltei</name>
    <dbReference type="NCBI Taxonomy" id="1481888"/>
    <lineage>
        <taxon>Eukaryota</taxon>
        <taxon>Sar</taxon>
        <taxon>Alveolata</taxon>
        <taxon>Ciliophora</taxon>
        <taxon>Postciliodesmatophora</taxon>
        <taxon>Heterotrichea</taxon>
        <taxon>Heterotrichida</taxon>
        <taxon>Blepharismidae</taxon>
        <taxon>Blepharisma</taxon>
    </lineage>
</organism>
<protein>
    <submittedName>
        <fullName evidence="1">Uncharacterized protein</fullName>
    </submittedName>
</protein>
<accession>A0AAU9ISX7</accession>
<keyword evidence="2" id="KW-1185">Reference proteome</keyword>
<dbReference type="AlphaFoldDB" id="A0AAU9ISX7"/>
<dbReference type="EMBL" id="CAJZBQ010000015">
    <property type="protein sequence ID" value="CAG9316238.1"/>
    <property type="molecule type" value="Genomic_DNA"/>
</dbReference>
<name>A0AAU9ISX7_9CILI</name>
<reference evidence="1" key="1">
    <citation type="submission" date="2021-09" db="EMBL/GenBank/DDBJ databases">
        <authorList>
            <consortium name="AG Swart"/>
            <person name="Singh M."/>
            <person name="Singh A."/>
            <person name="Seah K."/>
            <person name="Emmerich C."/>
        </authorList>
    </citation>
    <scope>NUCLEOTIDE SEQUENCE</scope>
    <source>
        <strain evidence="1">ATCC30299</strain>
    </source>
</reference>
<evidence type="ECO:0000313" key="2">
    <source>
        <dbReference type="Proteomes" id="UP001162131"/>
    </source>
</evidence>
<gene>
    <name evidence="1" type="ORF">BSTOLATCC_MIC15673</name>
</gene>
<dbReference type="InterPro" id="IPR006461">
    <property type="entry name" value="PLAC_motif_containing"/>
</dbReference>
<sequence>MAEANGFEEPLCGCTKDMKSCLISWCVPCGSQCVQGMAINEASAGSESCFVPCLLAAFLGCIGSAINRGNIRNRYRIDGNFIVDLLISWFCLPCVSCQMYREVQWRNQTKRT</sequence>
<evidence type="ECO:0000313" key="1">
    <source>
        <dbReference type="EMBL" id="CAG9316238.1"/>
    </source>
</evidence>
<dbReference type="Proteomes" id="UP001162131">
    <property type="component" value="Unassembled WGS sequence"/>
</dbReference>
<comment type="caution">
    <text evidence="1">The sequence shown here is derived from an EMBL/GenBank/DDBJ whole genome shotgun (WGS) entry which is preliminary data.</text>
</comment>
<dbReference type="PANTHER" id="PTHR15907">
    <property type="entry name" value="DUF614 FAMILY PROTEIN-RELATED"/>
    <property type="match status" value="1"/>
</dbReference>
<dbReference type="Pfam" id="PF04749">
    <property type="entry name" value="PLAC8"/>
    <property type="match status" value="1"/>
</dbReference>
<proteinExistence type="predicted"/>